<organism evidence="2">
    <name type="scientific">Anguilla anguilla</name>
    <name type="common">European freshwater eel</name>
    <name type="synonym">Muraena anguilla</name>
    <dbReference type="NCBI Taxonomy" id="7936"/>
    <lineage>
        <taxon>Eukaryota</taxon>
        <taxon>Metazoa</taxon>
        <taxon>Chordata</taxon>
        <taxon>Craniata</taxon>
        <taxon>Vertebrata</taxon>
        <taxon>Euteleostomi</taxon>
        <taxon>Actinopterygii</taxon>
        <taxon>Neopterygii</taxon>
        <taxon>Teleostei</taxon>
        <taxon>Anguilliformes</taxon>
        <taxon>Anguillidae</taxon>
        <taxon>Anguilla</taxon>
    </lineage>
</organism>
<sequence length="42" mass="4969">MCTIVYVNIFCSVFHEYQFIIAVFYFLVCSKMILLSVISVHF</sequence>
<name>A0A0E9QRN6_ANGAN</name>
<evidence type="ECO:0000313" key="2">
    <source>
        <dbReference type="EMBL" id="JAH19499.1"/>
    </source>
</evidence>
<evidence type="ECO:0000256" key="1">
    <source>
        <dbReference type="SAM" id="Phobius"/>
    </source>
</evidence>
<keyword evidence="1" id="KW-1133">Transmembrane helix</keyword>
<protein>
    <submittedName>
        <fullName evidence="2">Uncharacterized protein</fullName>
    </submittedName>
</protein>
<reference evidence="2" key="2">
    <citation type="journal article" date="2015" name="Fish Shellfish Immunol.">
        <title>Early steps in the European eel (Anguilla anguilla)-Vibrio vulnificus interaction in the gills: Role of the RtxA13 toxin.</title>
        <authorList>
            <person name="Callol A."/>
            <person name="Pajuelo D."/>
            <person name="Ebbesson L."/>
            <person name="Teles M."/>
            <person name="MacKenzie S."/>
            <person name="Amaro C."/>
        </authorList>
    </citation>
    <scope>NUCLEOTIDE SEQUENCE</scope>
</reference>
<dbReference type="EMBL" id="GBXM01089078">
    <property type="protein sequence ID" value="JAH19499.1"/>
    <property type="molecule type" value="Transcribed_RNA"/>
</dbReference>
<proteinExistence type="predicted"/>
<accession>A0A0E9QRN6</accession>
<dbReference type="AlphaFoldDB" id="A0A0E9QRN6"/>
<feature type="transmembrane region" description="Helical" evidence="1">
    <location>
        <begin position="17"/>
        <end position="40"/>
    </location>
</feature>
<keyword evidence="1" id="KW-0812">Transmembrane</keyword>
<reference evidence="2" key="1">
    <citation type="submission" date="2014-11" db="EMBL/GenBank/DDBJ databases">
        <authorList>
            <person name="Amaro Gonzalez C."/>
        </authorList>
    </citation>
    <scope>NUCLEOTIDE SEQUENCE</scope>
</reference>
<keyword evidence="1" id="KW-0472">Membrane</keyword>